<accession>A0ABR3S9H7</accession>
<evidence type="ECO:0008006" key="3">
    <source>
        <dbReference type="Google" id="ProtNLM"/>
    </source>
</evidence>
<sequence>MCNYPRDWAIIRWAEARATCNNAAFGYDKGGLIQDPAVTAFALFARSAFAKSIIDLGSSTGKLLEKLLEPGTIVAVEILENSAPYIRYRIACAEDHVCIHNYKAESTETTLDHIVDQPGELRKMRKEYRPEGHGDPGICYDPVAVIAELKV</sequence>
<name>A0ABR3S9H7_9PEZI</name>
<protein>
    <recommendedName>
        <fullName evidence="3">Methyltransferase</fullName>
    </recommendedName>
</protein>
<comment type="caution">
    <text evidence="1">The sequence shown here is derived from an EMBL/GenBank/DDBJ whole genome shotgun (WGS) entry which is preliminary data.</text>
</comment>
<evidence type="ECO:0000313" key="2">
    <source>
        <dbReference type="Proteomes" id="UP001521116"/>
    </source>
</evidence>
<reference evidence="1 2" key="1">
    <citation type="submission" date="2024-02" db="EMBL/GenBank/DDBJ databases">
        <title>De novo assembly and annotation of 12 fungi associated with fruit tree decline syndrome in Ontario, Canada.</title>
        <authorList>
            <person name="Sulman M."/>
            <person name="Ellouze W."/>
            <person name="Ilyukhin E."/>
        </authorList>
    </citation>
    <scope>NUCLEOTIDE SEQUENCE [LARGE SCALE GENOMIC DNA]</scope>
    <source>
        <strain evidence="1 2">M1-105</strain>
    </source>
</reference>
<gene>
    <name evidence="1" type="ORF">SLS56_012210</name>
</gene>
<proteinExistence type="predicted"/>
<keyword evidence="2" id="KW-1185">Reference proteome</keyword>
<dbReference type="Proteomes" id="UP001521116">
    <property type="component" value="Unassembled WGS sequence"/>
</dbReference>
<organism evidence="1 2">
    <name type="scientific">Neofusicoccum ribis</name>
    <dbReference type="NCBI Taxonomy" id="45134"/>
    <lineage>
        <taxon>Eukaryota</taxon>
        <taxon>Fungi</taxon>
        <taxon>Dikarya</taxon>
        <taxon>Ascomycota</taxon>
        <taxon>Pezizomycotina</taxon>
        <taxon>Dothideomycetes</taxon>
        <taxon>Dothideomycetes incertae sedis</taxon>
        <taxon>Botryosphaeriales</taxon>
        <taxon>Botryosphaeriaceae</taxon>
        <taxon>Neofusicoccum</taxon>
    </lineage>
</organism>
<evidence type="ECO:0000313" key="1">
    <source>
        <dbReference type="EMBL" id="KAL1613957.1"/>
    </source>
</evidence>
<dbReference type="EMBL" id="JAJVDC020000442">
    <property type="protein sequence ID" value="KAL1613957.1"/>
    <property type="molecule type" value="Genomic_DNA"/>
</dbReference>